<dbReference type="PANTHER" id="PTHR30604:SF1">
    <property type="entry name" value="DNA UTILIZATION PROTEIN HOFQ"/>
    <property type="match status" value="1"/>
</dbReference>
<dbReference type="InterPro" id="IPR004846">
    <property type="entry name" value="T2SS/T3SS_dom"/>
</dbReference>
<evidence type="ECO:0000256" key="2">
    <source>
        <dbReference type="ARBA" id="ARBA00006304"/>
    </source>
</evidence>
<dbReference type="NCBIfam" id="TIGR02515">
    <property type="entry name" value="IV_pilus_PilQ"/>
    <property type="match status" value="1"/>
</dbReference>
<comment type="similarity">
    <text evidence="2">Belongs to the bacterial secretin family. PilQ subfamily.</text>
</comment>
<name>A0ABT5L6S7_9ALTE</name>
<evidence type="ECO:0000256" key="3">
    <source>
        <dbReference type="ARBA" id="ARBA00022448"/>
    </source>
</evidence>
<dbReference type="Gene3D" id="3.30.1370.120">
    <property type="match status" value="1"/>
</dbReference>
<keyword evidence="12" id="KW-1185">Reference proteome</keyword>
<dbReference type="Gene3D" id="3.30.1370.130">
    <property type="match status" value="1"/>
</dbReference>
<protein>
    <submittedName>
        <fullName evidence="11">Type IV pilus secretin PilQ family protein</fullName>
    </submittedName>
</protein>
<proteinExistence type="inferred from homology"/>
<comment type="caution">
    <text evidence="11">The sequence shown here is derived from an EMBL/GenBank/DDBJ whole genome shotgun (WGS) entry which is preliminary data.</text>
</comment>
<gene>
    <name evidence="11" type="ORF">OIK42_15270</name>
</gene>
<evidence type="ECO:0000256" key="5">
    <source>
        <dbReference type="ARBA" id="ARBA00022927"/>
    </source>
</evidence>
<evidence type="ECO:0000256" key="1">
    <source>
        <dbReference type="ARBA" id="ARBA00004442"/>
    </source>
</evidence>
<dbReference type="InterPro" id="IPR011662">
    <property type="entry name" value="Secretin/TonB_short_N"/>
</dbReference>
<dbReference type="Proteomes" id="UP001218788">
    <property type="component" value="Unassembled WGS sequence"/>
</dbReference>
<dbReference type="InterPro" id="IPR004845">
    <property type="entry name" value="T2SS_GspD_CS"/>
</dbReference>
<dbReference type="InterPro" id="IPR051808">
    <property type="entry name" value="Type_IV_pilus_biogenesis"/>
</dbReference>
<dbReference type="Pfam" id="PF00263">
    <property type="entry name" value="Secretin"/>
    <property type="match status" value="1"/>
</dbReference>
<evidence type="ECO:0000313" key="12">
    <source>
        <dbReference type="Proteomes" id="UP001218788"/>
    </source>
</evidence>
<dbReference type="PROSITE" id="PS00875">
    <property type="entry name" value="T2SP_D"/>
    <property type="match status" value="1"/>
</dbReference>
<evidence type="ECO:0000256" key="6">
    <source>
        <dbReference type="ARBA" id="ARBA00023136"/>
    </source>
</evidence>
<organism evidence="11 12">
    <name type="scientific">Alteromonas gilva</name>
    <dbReference type="NCBI Taxonomy" id="2987522"/>
    <lineage>
        <taxon>Bacteria</taxon>
        <taxon>Pseudomonadati</taxon>
        <taxon>Pseudomonadota</taxon>
        <taxon>Gammaproteobacteria</taxon>
        <taxon>Alteromonadales</taxon>
        <taxon>Alteromonadaceae</taxon>
        <taxon>Alteromonas/Salinimonas group</taxon>
        <taxon>Alteromonas</taxon>
    </lineage>
</organism>
<dbReference type="Pfam" id="PF07660">
    <property type="entry name" value="STN"/>
    <property type="match status" value="1"/>
</dbReference>
<evidence type="ECO:0000313" key="11">
    <source>
        <dbReference type="EMBL" id="MDC8832119.1"/>
    </source>
</evidence>
<evidence type="ECO:0000259" key="10">
    <source>
        <dbReference type="SMART" id="SM00965"/>
    </source>
</evidence>
<keyword evidence="4 9" id="KW-0732">Signal</keyword>
<feature type="signal peptide" evidence="9">
    <location>
        <begin position="1"/>
        <end position="37"/>
    </location>
</feature>
<dbReference type="PANTHER" id="PTHR30604">
    <property type="entry name" value="PROTEIN TRANSPORT PROTEIN HOFQ"/>
    <property type="match status" value="1"/>
</dbReference>
<evidence type="ECO:0000256" key="4">
    <source>
        <dbReference type="ARBA" id="ARBA00022729"/>
    </source>
</evidence>
<evidence type="ECO:0000256" key="8">
    <source>
        <dbReference type="RuleBase" id="RU004004"/>
    </source>
</evidence>
<reference evidence="11 12" key="1">
    <citation type="submission" date="2022-10" db="EMBL/GenBank/DDBJ databases">
        <title>Alteromonas sp. chi3 Genome sequencing.</title>
        <authorList>
            <person name="Park S."/>
        </authorList>
    </citation>
    <scope>NUCLEOTIDE SEQUENCE [LARGE SCALE GENOMIC DNA]</scope>
    <source>
        <strain evidence="12">chi3</strain>
    </source>
</reference>
<dbReference type="Pfam" id="PF11741">
    <property type="entry name" value="AMIN"/>
    <property type="match status" value="1"/>
</dbReference>
<keyword evidence="5" id="KW-0653">Protein transport</keyword>
<dbReference type="Pfam" id="PF03958">
    <property type="entry name" value="Secretin_N"/>
    <property type="match status" value="1"/>
</dbReference>
<dbReference type="InterPro" id="IPR013355">
    <property type="entry name" value="Pilus_4_PilQ"/>
</dbReference>
<dbReference type="Gene3D" id="2.60.40.3470">
    <property type="match status" value="1"/>
</dbReference>
<dbReference type="RefSeq" id="WP_273641913.1">
    <property type="nucleotide sequence ID" value="NZ_JAQQXP010000002.1"/>
</dbReference>
<comment type="subcellular location">
    <subcellularLocation>
        <location evidence="1 8">Cell outer membrane</location>
    </subcellularLocation>
</comment>
<evidence type="ECO:0000256" key="7">
    <source>
        <dbReference type="ARBA" id="ARBA00023237"/>
    </source>
</evidence>
<dbReference type="SMART" id="SM00965">
    <property type="entry name" value="STN"/>
    <property type="match status" value="1"/>
</dbReference>
<keyword evidence="3 8" id="KW-0813">Transport</keyword>
<accession>A0ABT5L6S7</accession>
<evidence type="ECO:0000256" key="9">
    <source>
        <dbReference type="SAM" id="SignalP"/>
    </source>
</evidence>
<keyword evidence="7" id="KW-0998">Cell outer membrane</keyword>
<sequence length="588" mass="63513">MFKRYICNNCLNGQSSRPAWLGIFMLFCHVFALNASAQQSPQLINPNADAELVFTSQLQDIAFTRGADGSAVTTLTFDNNNAVPEFVEANGKLLLTLPRTSLAEDQLVELDVVSFGTQLTSIETFQDQTASRIEFDYNGIVTTDTSKDGNTVTVTITPMSQEQRDKLKNSQYKGEPISLDFQDVPVRQVLQIIAKVNGFNLVTTDTVSGNVSISLTGVPWDQALDMILQIKGLDKRQEGNILLIAPSDELSQRETQKLQSDQQAAELAPLASASITVNYAKASELAGILKSEEGAAGILTERGAVSVDNRTNTILVRDTQASIDEARRVIRSLDIPVKQVLIESRMVTVRDNVDEQLGVRWGFSDRQSDNGISGSLEGADRIAAGVVPSLGDRLNVNLPVSGPAGSIGFQIASLADGTILDLELSALESENKGEIIASPRITVANQQEAYIEQGTEIPYSQATSSGATSVEFKKAVLSLKVTPHITPDNRIILDLVVTQDTRGETVQTATGDAVAIDTQEIKTQVLVENGETIVLGGIFQQVNSNDVSKVPLFGDLPVVGGLFRNSSTVYQKRELLIFVTPKIVTEAL</sequence>
<dbReference type="PRINTS" id="PR00811">
    <property type="entry name" value="BCTERIALGSPD"/>
</dbReference>
<dbReference type="InterPro" id="IPR021731">
    <property type="entry name" value="AMIN_dom"/>
</dbReference>
<dbReference type="InterPro" id="IPR038591">
    <property type="entry name" value="NolW-like_sf"/>
</dbReference>
<feature type="chain" id="PRO_5045411605" evidence="9">
    <location>
        <begin position="38"/>
        <end position="588"/>
    </location>
</feature>
<keyword evidence="6" id="KW-0472">Membrane</keyword>
<dbReference type="InterPro" id="IPR005644">
    <property type="entry name" value="NolW-like"/>
</dbReference>
<dbReference type="EMBL" id="JAQQXP010000002">
    <property type="protein sequence ID" value="MDC8832119.1"/>
    <property type="molecule type" value="Genomic_DNA"/>
</dbReference>
<feature type="domain" description="Secretin/TonB short N-terminal" evidence="10">
    <location>
        <begin position="199"/>
        <end position="247"/>
    </location>
</feature>
<dbReference type="InterPro" id="IPR001775">
    <property type="entry name" value="GspD/PilQ"/>
</dbReference>